<comment type="subcellular location">
    <subcellularLocation>
        <location evidence="1">Membrane</location>
        <topology evidence="1">Multi-pass membrane protein</topology>
    </subcellularLocation>
</comment>
<feature type="transmembrane region" description="Helical" evidence="8">
    <location>
        <begin position="95"/>
        <end position="111"/>
    </location>
</feature>
<keyword evidence="4 8" id="KW-0472">Membrane</keyword>
<dbReference type="GO" id="GO:0006935">
    <property type="term" value="P:chemotaxis"/>
    <property type="evidence" value="ECO:0007669"/>
    <property type="project" value="InterPro"/>
</dbReference>
<dbReference type="PANTHER" id="PTHR32089:SF119">
    <property type="entry name" value="METHYL-ACCEPTING CHEMOTAXIS PROTEIN CTPL"/>
    <property type="match status" value="1"/>
</dbReference>
<dbReference type="SMART" id="SM00283">
    <property type="entry name" value="MA"/>
    <property type="match status" value="1"/>
</dbReference>
<evidence type="ECO:0000256" key="1">
    <source>
        <dbReference type="ARBA" id="ARBA00004141"/>
    </source>
</evidence>
<feature type="transmembrane region" description="Helical" evidence="8">
    <location>
        <begin position="148"/>
        <end position="169"/>
    </location>
</feature>
<evidence type="ECO:0000313" key="10">
    <source>
        <dbReference type="EMBL" id="ALO45270.1"/>
    </source>
</evidence>
<keyword evidence="5 7" id="KW-0807">Transducer</keyword>
<protein>
    <submittedName>
        <fullName evidence="10">Putative methyl-accepting chemotaxis protein</fullName>
    </submittedName>
</protein>
<dbReference type="KEGG" id="pspi:PS2015_587"/>
<evidence type="ECO:0000313" key="11">
    <source>
        <dbReference type="Proteomes" id="UP000065641"/>
    </source>
</evidence>
<evidence type="ECO:0000256" key="7">
    <source>
        <dbReference type="PROSITE-ProRule" id="PRU00284"/>
    </source>
</evidence>
<evidence type="ECO:0000256" key="5">
    <source>
        <dbReference type="ARBA" id="ARBA00023224"/>
    </source>
</evidence>
<evidence type="ECO:0000256" key="4">
    <source>
        <dbReference type="ARBA" id="ARBA00023136"/>
    </source>
</evidence>
<dbReference type="PATRIC" id="fig|1249552.3.peg.592"/>
<accession>A0A0S2KAD3</accession>
<evidence type="ECO:0000256" key="3">
    <source>
        <dbReference type="ARBA" id="ARBA00022989"/>
    </source>
</evidence>
<dbReference type="SUPFAM" id="SSF58104">
    <property type="entry name" value="Methyl-accepting chemotaxis protein (MCP) signaling domain"/>
    <property type="match status" value="1"/>
</dbReference>
<organism evidence="10 11">
    <name type="scientific">Pseudohongiella spirulinae</name>
    <dbReference type="NCBI Taxonomy" id="1249552"/>
    <lineage>
        <taxon>Bacteria</taxon>
        <taxon>Pseudomonadati</taxon>
        <taxon>Pseudomonadota</taxon>
        <taxon>Gammaproteobacteria</taxon>
        <taxon>Pseudomonadales</taxon>
        <taxon>Pseudohongiellaceae</taxon>
        <taxon>Pseudohongiella</taxon>
    </lineage>
</organism>
<dbReference type="InterPro" id="IPR004089">
    <property type="entry name" value="MCPsignal_dom"/>
</dbReference>
<dbReference type="AlphaFoldDB" id="A0A0S2KAD3"/>
<dbReference type="RefSeq" id="WP_058020793.1">
    <property type="nucleotide sequence ID" value="NZ_CP013189.1"/>
</dbReference>
<reference evidence="10 11" key="1">
    <citation type="submission" date="2015-11" db="EMBL/GenBank/DDBJ databases">
        <authorList>
            <person name="Zhang Y."/>
            <person name="Guo Z."/>
        </authorList>
    </citation>
    <scope>NUCLEOTIDE SEQUENCE [LARGE SCALE GENOMIC DNA]</scope>
    <source>
        <strain evidence="10 11">KCTC 32221</strain>
    </source>
</reference>
<dbReference type="GO" id="GO:0016020">
    <property type="term" value="C:membrane"/>
    <property type="evidence" value="ECO:0007669"/>
    <property type="project" value="UniProtKB-SubCell"/>
</dbReference>
<dbReference type="PRINTS" id="PR00260">
    <property type="entry name" value="CHEMTRNSDUCR"/>
</dbReference>
<evidence type="ECO:0000256" key="8">
    <source>
        <dbReference type="SAM" id="Phobius"/>
    </source>
</evidence>
<dbReference type="PROSITE" id="PS50111">
    <property type="entry name" value="CHEMOTAXIS_TRANSDUC_2"/>
    <property type="match status" value="1"/>
</dbReference>
<dbReference type="GO" id="GO:0004888">
    <property type="term" value="F:transmembrane signaling receptor activity"/>
    <property type="evidence" value="ECO:0007669"/>
    <property type="project" value="InterPro"/>
</dbReference>
<feature type="transmembrane region" description="Helical" evidence="8">
    <location>
        <begin position="70"/>
        <end position="89"/>
    </location>
</feature>
<dbReference type="Proteomes" id="UP000065641">
    <property type="component" value="Chromosome"/>
</dbReference>
<name>A0A0S2KAD3_9GAMM</name>
<keyword evidence="3 8" id="KW-1133">Transmembrane helix</keyword>
<dbReference type="Pfam" id="PF00015">
    <property type="entry name" value="MCPsignal"/>
    <property type="match status" value="1"/>
</dbReference>
<comment type="similarity">
    <text evidence="6">Belongs to the methyl-accepting chemotaxis (MCP) protein family.</text>
</comment>
<proteinExistence type="inferred from homology"/>
<evidence type="ECO:0000256" key="2">
    <source>
        <dbReference type="ARBA" id="ARBA00022692"/>
    </source>
</evidence>
<dbReference type="STRING" id="1249552.PS2015_587"/>
<dbReference type="Gene3D" id="1.10.287.950">
    <property type="entry name" value="Methyl-accepting chemotaxis protein"/>
    <property type="match status" value="1"/>
</dbReference>
<evidence type="ECO:0000256" key="6">
    <source>
        <dbReference type="ARBA" id="ARBA00029447"/>
    </source>
</evidence>
<sequence length="506" mass="54321">MISISSDSHSNANTSYYRRADRVMLGVLLICQLYSLALSPWHGTWLTSIVVGGGTLALLAALLPSQQGTVLYRCLMATAFMVMSALHIHQSHGTIEMHFSIFVLLALLIVYRDWLPIIAAAAVIAVHHFLFFYLQVNGFGVWVTEHAHLHMIFIHAGYVIAEAGVLVYLARLSAQDAAEGQAMADASQMITRDAETIDLSYRVKLDTPVTQAFNGFVAQLETLVGDVQTRLGALKEMGDALTDKSNNVSASAERQASESEYMVQAMQEMSTATAEVARNAENAAAAARNADSHASKGNQAMQNIKDEISSLNHNISLTGEAVTGTAQLANQIDSVVDVIKGVAEQTNLLALNAAIEAARAGDQGRGFAVVADEVRNLSQRTAQSTEEIQSIIEQLQRASESARDAMGRSEESVQRCLQAADGGTQTLSGMATEIANISRMNDMIASASQEQSAVGDDVARHLSEVDGIARSNAAQAVDLAGLSADLQSISKELDLQIRRFRSSANR</sequence>
<keyword evidence="2 8" id="KW-0812">Transmembrane</keyword>
<dbReference type="GO" id="GO:0007165">
    <property type="term" value="P:signal transduction"/>
    <property type="evidence" value="ECO:0007669"/>
    <property type="project" value="UniProtKB-KW"/>
</dbReference>
<feature type="domain" description="Methyl-accepting transducer" evidence="9">
    <location>
        <begin position="230"/>
        <end position="466"/>
    </location>
</feature>
<feature type="transmembrane region" description="Helical" evidence="8">
    <location>
        <begin position="43"/>
        <end position="63"/>
    </location>
</feature>
<dbReference type="EMBL" id="CP013189">
    <property type="protein sequence ID" value="ALO45270.1"/>
    <property type="molecule type" value="Genomic_DNA"/>
</dbReference>
<dbReference type="FunFam" id="1.10.287.950:FF:000001">
    <property type="entry name" value="Methyl-accepting chemotaxis sensory transducer"/>
    <property type="match status" value="1"/>
</dbReference>
<keyword evidence="11" id="KW-1185">Reference proteome</keyword>
<dbReference type="PANTHER" id="PTHR32089">
    <property type="entry name" value="METHYL-ACCEPTING CHEMOTAXIS PROTEIN MCPB"/>
    <property type="match status" value="1"/>
</dbReference>
<dbReference type="InterPro" id="IPR004090">
    <property type="entry name" value="Chemotax_Me-accpt_rcpt"/>
</dbReference>
<evidence type="ECO:0000259" key="9">
    <source>
        <dbReference type="PROSITE" id="PS50111"/>
    </source>
</evidence>
<feature type="transmembrane region" description="Helical" evidence="8">
    <location>
        <begin position="118"/>
        <end position="136"/>
    </location>
</feature>
<gene>
    <name evidence="10" type="ORF">PS2015_587</name>
</gene>